<dbReference type="SUPFAM" id="SSF57997">
    <property type="entry name" value="Tropomyosin"/>
    <property type="match status" value="1"/>
</dbReference>
<feature type="compositionally biased region" description="Acidic residues" evidence="2">
    <location>
        <begin position="159"/>
        <end position="179"/>
    </location>
</feature>
<feature type="region of interest" description="Disordered" evidence="2">
    <location>
        <begin position="217"/>
        <end position="262"/>
    </location>
</feature>
<evidence type="ECO:0000313" key="4">
    <source>
        <dbReference type="Proteomes" id="UP000091956"/>
    </source>
</evidence>
<accession>A0A1B8GN08</accession>
<dbReference type="Proteomes" id="UP000091956">
    <property type="component" value="Unassembled WGS sequence"/>
</dbReference>
<reference evidence="3 4" key="1">
    <citation type="submission" date="2016-03" db="EMBL/GenBank/DDBJ databases">
        <title>Comparative genomics of Pseudogymnoascus destructans, the fungus causing white-nose syndrome of bats.</title>
        <authorList>
            <person name="Palmer J.M."/>
            <person name="Drees K.P."/>
            <person name="Foster J.T."/>
            <person name="Lindner D.L."/>
        </authorList>
    </citation>
    <scope>NUCLEOTIDE SEQUENCE [LARGE SCALE GENOMIC DNA]</scope>
    <source>
        <strain evidence="3 4">UAMH 10579</strain>
    </source>
</reference>
<reference evidence="4" key="2">
    <citation type="journal article" date="2018" name="Nat. Commun.">
        <title>Extreme sensitivity to ultraviolet light in the fungal pathogen causing white-nose syndrome of bats.</title>
        <authorList>
            <person name="Palmer J.M."/>
            <person name="Drees K.P."/>
            <person name="Foster J.T."/>
            <person name="Lindner D.L."/>
        </authorList>
    </citation>
    <scope>NUCLEOTIDE SEQUENCE [LARGE SCALE GENOMIC DNA]</scope>
    <source>
        <strain evidence="4">UAMH 10579</strain>
    </source>
</reference>
<dbReference type="InterPro" id="IPR039915">
    <property type="entry name" value="TACC"/>
</dbReference>
<keyword evidence="4" id="KW-1185">Reference proteome</keyword>
<organism evidence="3 4">
    <name type="scientific">Pseudogymnoascus verrucosus</name>
    <dbReference type="NCBI Taxonomy" id="342668"/>
    <lineage>
        <taxon>Eukaryota</taxon>
        <taxon>Fungi</taxon>
        <taxon>Dikarya</taxon>
        <taxon>Ascomycota</taxon>
        <taxon>Pezizomycotina</taxon>
        <taxon>Leotiomycetes</taxon>
        <taxon>Thelebolales</taxon>
        <taxon>Thelebolaceae</taxon>
        <taxon>Pseudogymnoascus</taxon>
    </lineage>
</organism>
<evidence type="ECO:0000256" key="2">
    <source>
        <dbReference type="SAM" id="MobiDB-lite"/>
    </source>
</evidence>
<dbReference type="AlphaFoldDB" id="A0A1B8GN08"/>
<dbReference type="EMBL" id="KV460223">
    <property type="protein sequence ID" value="OBT97196.2"/>
    <property type="molecule type" value="Genomic_DNA"/>
</dbReference>
<proteinExistence type="predicted"/>
<dbReference type="RefSeq" id="XP_018130929.2">
    <property type="nucleotide sequence ID" value="XM_018274137.2"/>
</dbReference>
<dbReference type="STRING" id="342668.A0A1B8GN08"/>
<feature type="coiled-coil region" evidence="1">
    <location>
        <begin position="524"/>
        <end position="551"/>
    </location>
</feature>
<feature type="compositionally biased region" description="Basic and acidic residues" evidence="2">
    <location>
        <begin position="429"/>
        <end position="448"/>
    </location>
</feature>
<feature type="compositionally biased region" description="Polar residues" evidence="2">
    <location>
        <begin position="217"/>
        <end position="237"/>
    </location>
</feature>
<feature type="compositionally biased region" description="Polar residues" evidence="2">
    <location>
        <begin position="1"/>
        <end position="29"/>
    </location>
</feature>
<feature type="compositionally biased region" description="Low complexity" evidence="2">
    <location>
        <begin position="460"/>
        <end position="489"/>
    </location>
</feature>
<dbReference type="Pfam" id="PF12709">
    <property type="entry name" value="Fungal_TACC"/>
    <property type="match status" value="1"/>
</dbReference>
<dbReference type="PANTHER" id="PTHR13924">
    <property type="entry name" value="TRANSFORMING ACIDIC COILED-COIL CONTAINING PROTEIN 1/2"/>
    <property type="match status" value="1"/>
</dbReference>
<feature type="compositionally biased region" description="Low complexity" evidence="2">
    <location>
        <begin position="64"/>
        <end position="79"/>
    </location>
</feature>
<protein>
    <submittedName>
        <fullName evidence="3">Uncharacterized protein</fullName>
    </submittedName>
</protein>
<sequence>MAQPLSAKSNTAMNTSTSPLKQHMSTNMYQDPDADLSEGPPSSPFMANGNSQSENIPPAKQETASPSPSPANRNSVVSPLKMLKIRSIQSDASTPSQRSPRKISSPDRRFPVKIALSPTQETQPQSQPQPAPRQIQETTLTINDVLRDNEGLTKAIQILEDEDSDDGTGDDYADAESGFDDTVLTRNGGDDEGFADETAFSAFSAVPDMTMYAQIGHTPTKSLSSRAPPNLASSYTPATLRRPMRQDESSPTPRREQHDTTNIIDFTEQFNNFSTARHSYESPLRNQSSYTNSSSSSSARTPSPNKHRSFQVPSSTRMSNLLDFDIPPAPTPRSMPSVTPRELEGLKSALLSEISSLKASLSGKEAEVVFLKSAIGDAEKRAGDGMEMLRDERSAREQLEAEKEAWEKRGREMEGVLRNVKEEIVHAEREREDLEGRLDESEKRREAAEGMAQEAESKMAGMRAVAAQSAAGSGSPGQDAAKRAAGASAAHEVEFAVEKVARELHALYKSKHETKVAALKKSYEGRWDRRVKELEAKVEDLAHENEDLRIGRDATMSGVVPRMPVDDVTEELRANAAMDAQIVRELEARLEGLAQEVQSFKADNAGLREELQQERIEKGELVAACDELLALQEVSAARGPAVSSGVENLRGSISRASGLRAPNYSAGGAGESKIRPPGGGGGGAAAGDRARSGSGAQGRPGSGLGMRPGSGLGMRPGSGLGGRSGIMGSIERMGSYKGRD</sequence>
<feature type="region of interest" description="Disordered" evidence="2">
    <location>
        <begin position="429"/>
        <end position="489"/>
    </location>
</feature>
<name>A0A1B8GN08_9PEZI</name>
<dbReference type="InterPro" id="IPR024312">
    <property type="entry name" value="TACC_fungi"/>
</dbReference>
<dbReference type="GeneID" id="28838054"/>
<feature type="region of interest" description="Disordered" evidence="2">
    <location>
        <begin position="278"/>
        <end position="341"/>
    </location>
</feature>
<dbReference type="GO" id="GO:0005737">
    <property type="term" value="C:cytoplasm"/>
    <property type="evidence" value="ECO:0007669"/>
    <property type="project" value="TreeGrafter"/>
</dbReference>
<feature type="compositionally biased region" description="Polar residues" evidence="2">
    <location>
        <begin position="87"/>
        <end position="98"/>
    </location>
</feature>
<feature type="compositionally biased region" description="Basic and acidic residues" evidence="2">
    <location>
        <begin position="244"/>
        <end position="259"/>
    </location>
</feature>
<feature type="compositionally biased region" description="Low complexity" evidence="2">
    <location>
        <begin position="118"/>
        <end position="136"/>
    </location>
</feature>
<evidence type="ECO:0000256" key="1">
    <source>
        <dbReference type="SAM" id="Coils"/>
    </source>
</evidence>
<feature type="coiled-coil region" evidence="1">
    <location>
        <begin position="583"/>
        <end position="617"/>
    </location>
</feature>
<evidence type="ECO:0000313" key="3">
    <source>
        <dbReference type="EMBL" id="OBT97196.2"/>
    </source>
</evidence>
<feature type="region of interest" description="Disordered" evidence="2">
    <location>
        <begin position="1"/>
        <end position="137"/>
    </location>
</feature>
<feature type="region of interest" description="Disordered" evidence="2">
    <location>
        <begin position="156"/>
        <end position="191"/>
    </location>
</feature>
<feature type="compositionally biased region" description="Low complexity" evidence="2">
    <location>
        <begin position="288"/>
        <end position="304"/>
    </location>
</feature>
<dbReference type="PANTHER" id="PTHR13924:SF10">
    <property type="entry name" value="TRANSFORMING ACIDIC COILED-COIL PROTEIN, ISOFORM K"/>
    <property type="match status" value="1"/>
</dbReference>
<keyword evidence="1" id="KW-0175">Coiled coil</keyword>
<feature type="region of interest" description="Disordered" evidence="2">
    <location>
        <begin position="658"/>
        <end position="740"/>
    </location>
</feature>
<feature type="compositionally biased region" description="Gly residues" evidence="2">
    <location>
        <begin position="695"/>
        <end position="725"/>
    </location>
</feature>
<gene>
    <name evidence="3" type="ORF">VE01_04668</name>
</gene>
<dbReference type="GO" id="GO:0007052">
    <property type="term" value="P:mitotic spindle organization"/>
    <property type="evidence" value="ECO:0007669"/>
    <property type="project" value="InterPro"/>
</dbReference>